<accession>A0ABR4XXS0</accession>
<protein>
    <submittedName>
        <fullName evidence="2">Acetyltransferase</fullName>
    </submittedName>
</protein>
<dbReference type="InterPro" id="IPR000182">
    <property type="entry name" value="GNAT_dom"/>
</dbReference>
<evidence type="ECO:0000313" key="2">
    <source>
        <dbReference type="EMBL" id="KGR84143.1"/>
    </source>
</evidence>
<dbReference type="RefSeq" id="WP_036078377.1">
    <property type="nucleotide sequence ID" value="NZ_AVCW01000006.1"/>
</dbReference>
<evidence type="ECO:0000313" key="3">
    <source>
        <dbReference type="Proteomes" id="UP000030487"/>
    </source>
</evidence>
<keyword evidence="3" id="KW-1185">Reference proteome</keyword>
<organism evidence="2 3">
    <name type="scientific">Lysinibacillus boronitolerans JCM 21713 = 10a = NBRC 103108</name>
    <dbReference type="NCBI Taxonomy" id="1294264"/>
    <lineage>
        <taxon>Bacteria</taxon>
        <taxon>Bacillati</taxon>
        <taxon>Bacillota</taxon>
        <taxon>Bacilli</taxon>
        <taxon>Bacillales</taxon>
        <taxon>Bacillaceae</taxon>
        <taxon>Lysinibacillus</taxon>
    </lineage>
</organism>
<dbReference type="Proteomes" id="UP000030487">
    <property type="component" value="Unassembled WGS sequence"/>
</dbReference>
<dbReference type="Pfam" id="PF00583">
    <property type="entry name" value="Acetyltransf_1"/>
    <property type="match status" value="1"/>
</dbReference>
<feature type="domain" description="N-acetyltransferase" evidence="1">
    <location>
        <begin position="3"/>
        <end position="154"/>
    </location>
</feature>
<reference evidence="2 3" key="1">
    <citation type="submission" date="2014-02" db="EMBL/GenBank/DDBJ databases">
        <title>Draft genome sequence of Lysinibacillus boronitolerans NBRC 103108.</title>
        <authorList>
            <person name="Zhang F."/>
            <person name="Wang G."/>
            <person name="Zhang L."/>
        </authorList>
    </citation>
    <scope>NUCLEOTIDE SEQUENCE [LARGE SCALE GENOMIC DNA]</scope>
    <source>
        <strain evidence="2 3">NBRC 103108</strain>
    </source>
</reference>
<dbReference type="SUPFAM" id="SSF55729">
    <property type="entry name" value="Acyl-CoA N-acyltransferases (Nat)"/>
    <property type="match status" value="1"/>
</dbReference>
<comment type="caution">
    <text evidence="2">The sequence shown here is derived from an EMBL/GenBank/DDBJ whole genome shotgun (WGS) entry which is preliminary data.</text>
</comment>
<name>A0ABR4XXS0_9BACI</name>
<gene>
    <name evidence="2" type="ORF">CD31_14435</name>
</gene>
<evidence type="ECO:0000259" key="1">
    <source>
        <dbReference type="PROSITE" id="PS51186"/>
    </source>
</evidence>
<dbReference type="PROSITE" id="PS51186">
    <property type="entry name" value="GNAT"/>
    <property type="match status" value="1"/>
</dbReference>
<dbReference type="EMBL" id="JPVR01000076">
    <property type="protein sequence ID" value="KGR84143.1"/>
    <property type="molecule type" value="Genomic_DNA"/>
</dbReference>
<dbReference type="InterPro" id="IPR016181">
    <property type="entry name" value="Acyl_CoA_acyltransferase"/>
</dbReference>
<dbReference type="Gene3D" id="3.40.630.30">
    <property type="match status" value="1"/>
</dbReference>
<sequence>MKLAIKEMNEQFASEILQWQYVAPYDFYNNELSDDNVQEMLDNPYFAMINNQSELIGYYCTGTAAQVPKGQDVGAYVECCVDIGIGMKPNLTGQGLGTAFFSFIVQTVQEEHHLPLRLTVAQFNKRAIHLYEKLGFVKAIEFSTPTEFVTMLKM</sequence>
<proteinExistence type="predicted"/>